<dbReference type="InterPro" id="IPR004655">
    <property type="entry name" value="FabH"/>
</dbReference>
<dbReference type="EC" id="2.3.1.180" evidence="9"/>
<evidence type="ECO:0000256" key="6">
    <source>
        <dbReference type="ARBA" id="ARBA00023098"/>
    </source>
</evidence>
<dbReference type="InterPro" id="IPR016039">
    <property type="entry name" value="Thiolase-like"/>
</dbReference>
<evidence type="ECO:0000313" key="13">
    <source>
        <dbReference type="Proteomes" id="UP000324965"/>
    </source>
</evidence>
<keyword evidence="9" id="KW-0511">Multifunctional enzyme</keyword>
<dbReference type="HAMAP" id="MF_01815">
    <property type="entry name" value="FabH"/>
    <property type="match status" value="1"/>
</dbReference>
<feature type="active site" evidence="9">
    <location>
        <position position="295"/>
    </location>
</feature>
<dbReference type="Gene3D" id="3.40.47.10">
    <property type="match status" value="1"/>
</dbReference>
<comment type="similarity">
    <text evidence="1 9">Belongs to the thiolase-like superfamily. FabH family.</text>
</comment>
<keyword evidence="4 9" id="KW-0808">Transferase</keyword>
<dbReference type="Proteomes" id="UP000324965">
    <property type="component" value="Unassembled WGS sequence"/>
</dbReference>
<dbReference type="PANTHER" id="PTHR34069:SF2">
    <property type="entry name" value="BETA-KETOACYL-[ACYL-CARRIER-PROTEIN] SYNTHASE III"/>
    <property type="match status" value="1"/>
</dbReference>
<comment type="function">
    <text evidence="9">Catalyzes the condensation reaction of fatty acid synthesis by the addition to an acyl acceptor of two carbons from malonyl-ACP. Catalyzes the first condensation reaction which initiates fatty acid synthesis and may therefore play a role in governing the total rate of fatty acid production. Possesses both acetoacetyl-ACP synthase and acetyl transacylase activities. Its substrate specificity determines the biosynthesis of branched-chain and/or straight-chain of fatty acids.</text>
</comment>
<dbReference type="NCBIfam" id="NF006829">
    <property type="entry name" value="PRK09352.1"/>
    <property type="match status" value="1"/>
</dbReference>
<dbReference type="GO" id="GO:0033818">
    <property type="term" value="F:beta-ketoacyl-acyl-carrier-protein synthase III activity"/>
    <property type="evidence" value="ECO:0007669"/>
    <property type="project" value="UniProtKB-UniRule"/>
</dbReference>
<feature type="region of interest" description="ACP-binding" evidence="9">
    <location>
        <begin position="266"/>
        <end position="270"/>
    </location>
</feature>
<dbReference type="GO" id="GO:0044550">
    <property type="term" value="P:secondary metabolite biosynthetic process"/>
    <property type="evidence" value="ECO:0007669"/>
    <property type="project" value="TreeGrafter"/>
</dbReference>
<evidence type="ECO:0000256" key="7">
    <source>
        <dbReference type="ARBA" id="ARBA00023160"/>
    </source>
</evidence>
<evidence type="ECO:0000256" key="4">
    <source>
        <dbReference type="ARBA" id="ARBA00022679"/>
    </source>
</evidence>
<evidence type="ECO:0000259" key="10">
    <source>
        <dbReference type="Pfam" id="PF08541"/>
    </source>
</evidence>
<comment type="subcellular location">
    <subcellularLocation>
        <location evidence="9">Cytoplasm</location>
    </subcellularLocation>
</comment>
<comment type="domain">
    <text evidence="9">The last Arg residue of the ACP-binding site is essential for the weak association between ACP/AcpP and FabH.</text>
</comment>
<keyword evidence="2 9" id="KW-0963">Cytoplasm</keyword>
<gene>
    <name evidence="9" type="primary">fabH</name>
    <name evidence="12" type="ORF">FGF04_10690</name>
</gene>
<sequence>MTVSSAELQRAPGPTAVVTGVGSHLPPRRVTNDELCARVDSSDAWIRERIGIEERRRADPEVSTGDLALEAARRAMRSAGVPDVDALVLATTTPDHHCPATAPSVAHRLGLRDVMAFDVTAGCAGFVYASGVAAGLISAGSARRVLVVGAETMSAIIDPDDRATAPLFGDGAGAVVLEAGTEGQDGSLGPFVWGSDGSLADAIVIPAGGARERHRRDTAPAGDFFVHMRGNEVFRHAVRRMARAAQDAVAAAGWELDEVDRLIVHQANGRIAASVADALGIPPERTPSNIAAVGNTAAASVPLLLAHAADAGQLKPGHRVLVVAFGSGLAWAATTLVWPPGVTAELQGPVRPGA</sequence>
<feature type="active site" evidence="9">
    <location>
        <position position="123"/>
    </location>
</feature>
<dbReference type="PANTHER" id="PTHR34069">
    <property type="entry name" value="3-OXOACYL-[ACYL-CARRIER-PROTEIN] SYNTHASE 3"/>
    <property type="match status" value="1"/>
</dbReference>
<dbReference type="OrthoDB" id="9815506at2"/>
<evidence type="ECO:0000256" key="9">
    <source>
        <dbReference type="HAMAP-Rule" id="MF_01815"/>
    </source>
</evidence>
<name>A0A5B0BD73_9ACTN</name>
<evidence type="ECO:0000256" key="1">
    <source>
        <dbReference type="ARBA" id="ARBA00008642"/>
    </source>
</evidence>
<evidence type="ECO:0000256" key="8">
    <source>
        <dbReference type="ARBA" id="ARBA00023315"/>
    </source>
</evidence>
<comment type="catalytic activity">
    <reaction evidence="9">
        <text>malonyl-[ACP] + acetyl-CoA + H(+) = 3-oxobutanoyl-[ACP] + CO2 + CoA</text>
        <dbReference type="Rhea" id="RHEA:12080"/>
        <dbReference type="Rhea" id="RHEA-COMP:9623"/>
        <dbReference type="Rhea" id="RHEA-COMP:9625"/>
        <dbReference type="ChEBI" id="CHEBI:15378"/>
        <dbReference type="ChEBI" id="CHEBI:16526"/>
        <dbReference type="ChEBI" id="CHEBI:57287"/>
        <dbReference type="ChEBI" id="CHEBI:57288"/>
        <dbReference type="ChEBI" id="CHEBI:78449"/>
        <dbReference type="ChEBI" id="CHEBI:78450"/>
        <dbReference type="EC" id="2.3.1.180"/>
    </reaction>
</comment>
<dbReference type="UniPathway" id="UPA00094"/>
<comment type="subunit">
    <text evidence="9">Homodimer.</text>
</comment>
<dbReference type="GO" id="GO:0004315">
    <property type="term" value="F:3-oxoacyl-[acyl-carrier-protein] synthase activity"/>
    <property type="evidence" value="ECO:0007669"/>
    <property type="project" value="InterPro"/>
</dbReference>
<keyword evidence="6 9" id="KW-0443">Lipid metabolism</keyword>
<feature type="domain" description="Beta-ketoacyl-[acyl-carrier-protein] synthase III C-terminal" evidence="10">
    <location>
        <begin position="250"/>
        <end position="338"/>
    </location>
</feature>
<keyword evidence="7 9" id="KW-0275">Fatty acid biosynthesis</keyword>
<dbReference type="GO" id="GO:0005737">
    <property type="term" value="C:cytoplasm"/>
    <property type="evidence" value="ECO:0007669"/>
    <property type="project" value="UniProtKB-SubCell"/>
</dbReference>
<evidence type="ECO:0000256" key="2">
    <source>
        <dbReference type="ARBA" id="ARBA00022490"/>
    </source>
</evidence>
<dbReference type="AlphaFoldDB" id="A0A5B0BD73"/>
<dbReference type="CDD" id="cd00830">
    <property type="entry name" value="KAS_III"/>
    <property type="match status" value="1"/>
</dbReference>
<dbReference type="InterPro" id="IPR013747">
    <property type="entry name" value="ACP_syn_III_C"/>
</dbReference>
<evidence type="ECO:0000256" key="3">
    <source>
        <dbReference type="ARBA" id="ARBA00022516"/>
    </source>
</evidence>
<organism evidence="12 13">
    <name type="scientific">Streptomyces apricus</name>
    <dbReference type="NCBI Taxonomy" id="1828112"/>
    <lineage>
        <taxon>Bacteria</taxon>
        <taxon>Bacillati</taxon>
        <taxon>Actinomycetota</taxon>
        <taxon>Actinomycetes</taxon>
        <taxon>Kitasatosporales</taxon>
        <taxon>Streptomycetaceae</taxon>
        <taxon>Streptomyces</taxon>
    </lineage>
</organism>
<keyword evidence="5 9" id="KW-0276">Fatty acid metabolism</keyword>
<dbReference type="SUPFAM" id="SSF53901">
    <property type="entry name" value="Thiolase-like"/>
    <property type="match status" value="1"/>
</dbReference>
<dbReference type="Pfam" id="PF08545">
    <property type="entry name" value="ACP_syn_III"/>
    <property type="match status" value="1"/>
</dbReference>
<comment type="caution">
    <text evidence="12">The sequence shown here is derived from an EMBL/GenBank/DDBJ whole genome shotgun (WGS) entry which is preliminary data.</text>
</comment>
<feature type="domain" description="Beta-ketoacyl-[acyl-carrier-protein] synthase III N-terminal" evidence="11">
    <location>
        <begin position="117"/>
        <end position="197"/>
    </location>
</feature>
<dbReference type="Pfam" id="PF08541">
    <property type="entry name" value="ACP_syn_III_C"/>
    <property type="match status" value="1"/>
</dbReference>
<dbReference type="RefSeq" id="WP_149511053.1">
    <property type="nucleotide sequence ID" value="NZ_VDFC01000032.1"/>
</dbReference>
<dbReference type="NCBIfam" id="TIGR00747">
    <property type="entry name" value="fabH"/>
    <property type="match status" value="1"/>
</dbReference>
<dbReference type="InterPro" id="IPR013751">
    <property type="entry name" value="ACP_syn_III_N"/>
</dbReference>
<evidence type="ECO:0000259" key="11">
    <source>
        <dbReference type="Pfam" id="PF08545"/>
    </source>
</evidence>
<evidence type="ECO:0000256" key="5">
    <source>
        <dbReference type="ARBA" id="ARBA00022832"/>
    </source>
</evidence>
<keyword evidence="3 9" id="KW-0444">Lipid biosynthesis</keyword>
<comment type="pathway">
    <text evidence="9">Lipid metabolism; fatty acid biosynthesis.</text>
</comment>
<accession>A0A5B0BD73</accession>
<dbReference type="EMBL" id="VDFC01000032">
    <property type="protein sequence ID" value="KAA0940163.1"/>
    <property type="molecule type" value="Genomic_DNA"/>
</dbReference>
<protein>
    <recommendedName>
        <fullName evidence="9">Beta-ketoacyl-[acyl-carrier-protein] synthase III</fullName>
        <shortName evidence="9">Beta-ketoacyl-ACP synthase III</shortName>
        <shortName evidence="9">KAS III</shortName>
        <ecNumber evidence="9">2.3.1.180</ecNumber>
    </recommendedName>
    <alternativeName>
        <fullName evidence="9">3-oxoacyl-[acyl-carrier-protein] synthase 3</fullName>
    </alternativeName>
    <alternativeName>
        <fullName evidence="9">3-oxoacyl-[acyl-carrier-protein] synthase III</fullName>
    </alternativeName>
</protein>
<dbReference type="GO" id="GO:0006633">
    <property type="term" value="P:fatty acid biosynthetic process"/>
    <property type="evidence" value="ECO:0007669"/>
    <property type="project" value="UniProtKB-UniRule"/>
</dbReference>
<keyword evidence="8 9" id="KW-0012">Acyltransferase</keyword>
<evidence type="ECO:0000313" key="12">
    <source>
        <dbReference type="EMBL" id="KAA0940163.1"/>
    </source>
</evidence>
<feature type="active site" evidence="9">
    <location>
        <position position="265"/>
    </location>
</feature>
<keyword evidence="13" id="KW-1185">Reference proteome</keyword>
<reference evidence="12 13" key="1">
    <citation type="submission" date="2019-05" db="EMBL/GenBank/DDBJ databases">
        <authorList>
            <person name="Hariharan J."/>
            <person name="Choudoir M.J."/>
            <person name="Diebold P."/>
            <person name="Panke-Buisse K."/>
            <person name="Buckley D.H."/>
        </authorList>
    </citation>
    <scope>NUCLEOTIDE SEQUENCE [LARGE SCALE GENOMIC DNA]</scope>
    <source>
        <strain evidence="12 13">SUN51</strain>
    </source>
</reference>
<proteinExistence type="inferred from homology"/>